<keyword evidence="1" id="KW-1133">Transmembrane helix</keyword>
<feature type="transmembrane region" description="Helical" evidence="1">
    <location>
        <begin position="83"/>
        <end position="110"/>
    </location>
</feature>
<keyword evidence="1" id="KW-0812">Transmembrane</keyword>
<dbReference type="OrthoDB" id="9815959at2"/>
<dbReference type="AlphaFoldDB" id="A0A660E1Z2"/>
<gene>
    <name evidence="2" type="ORF">MUDAN_MDHGFNIF_01698</name>
</gene>
<evidence type="ECO:0000313" key="2">
    <source>
        <dbReference type="EMBL" id="VDG30146.1"/>
    </source>
</evidence>
<evidence type="ECO:0000256" key="1">
    <source>
        <dbReference type="SAM" id="Phobius"/>
    </source>
</evidence>
<name>A0A660E1Z2_9LACO</name>
<accession>A0A660E1Z2</accession>
<dbReference type="EMBL" id="UYIG01000174">
    <property type="protein sequence ID" value="VDG30146.1"/>
    <property type="molecule type" value="Genomic_DNA"/>
</dbReference>
<organism evidence="2 3">
    <name type="scientific">Lactiplantibacillus mudanjiangensis</name>
    <dbReference type="NCBI Taxonomy" id="1296538"/>
    <lineage>
        <taxon>Bacteria</taxon>
        <taxon>Bacillati</taxon>
        <taxon>Bacillota</taxon>
        <taxon>Bacilli</taxon>
        <taxon>Lactobacillales</taxon>
        <taxon>Lactobacillaceae</taxon>
        <taxon>Lactiplantibacillus</taxon>
    </lineage>
</organism>
<dbReference type="Proteomes" id="UP000289996">
    <property type="component" value="Unassembled WGS sequence"/>
</dbReference>
<sequence length="112" mass="12757">MIDKETPIPAEVKGWNWGAFTFSYLWGIGNKTYLPLLALIPGFNLIWVFVCGIKGNTWAWQKGQYQAVNIDKFKATQATWNRAGIVAFIVNSVLILVSYLMFFSILMQLFSN</sequence>
<keyword evidence="1" id="KW-0472">Membrane</keyword>
<proteinExistence type="predicted"/>
<reference evidence="2 3" key="1">
    <citation type="submission" date="2018-11" db="EMBL/GenBank/DDBJ databases">
        <authorList>
            <person name="Wuyts S."/>
        </authorList>
    </citation>
    <scope>NUCLEOTIDE SEQUENCE [LARGE SCALE GENOMIC DNA]</scope>
    <source>
        <strain evidence="2">Lactobacillus mudanjiangensis AMBF249</strain>
    </source>
</reference>
<feature type="transmembrane region" description="Helical" evidence="1">
    <location>
        <begin position="33"/>
        <end position="53"/>
    </location>
</feature>
<dbReference type="RefSeq" id="WP_130852312.1">
    <property type="nucleotide sequence ID" value="NZ_UYIG01000174.1"/>
</dbReference>
<keyword evidence="3" id="KW-1185">Reference proteome</keyword>
<protein>
    <submittedName>
        <fullName evidence="2">Ribonuclease G [Lactobacillus sp.]</fullName>
    </submittedName>
</protein>
<evidence type="ECO:0000313" key="3">
    <source>
        <dbReference type="Proteomes" id="UP000289996"/>
    </source>
</evidence>